<evidence type="ECO:0000256" key="2">
    <source>
        <dbReference type="SAM" id="MobiDB-lite"/>
    </source>
</evidence>
<reference evidence="4 5" key="1">
    <citation type="submission" date="2016-06" db="EMBL/GenBank/DDBJ databases">
        <title>Evolution of pathogenesis and genome organization in the Tremellales.</title>
        <authorList>
            <person name="Cuomo C."/>
            <person name="Litvintseva A."/>
            <person name="Heitman J."/>
            <person name="Chen Y."/>
            <person name="Sun S."/>
            <person name="Springer D."/>
            <person name="Dromer F."/>
            <person name="Young S."/>
            <person name="Zeng Q."/>
            <person name="Chapman S."/>
            <person name="Gujja S."/>
            <person name="Saif S."/>
            <person name="Birren B."/>
        </authorList>
    </citation>
    <scope>NUCLEOTIDE SEQUENCE [LARGE SCALE GENOMIC DNA]</scope>
    <source>
        <strain evidence="4 5">ATCC 28783</strain>
    </source>
</reference>
<dbReference type="InterPro" id="IPR036869">
    <property type="entry name" value="J_dom_sf"/>
</dbReference>
<dbReference type="SUPFAM" id="SSF46565">
    <property type="entry name" value="Chaperone J-domain"/>
    <property type="match status" value="1"/>
</dbReference>
<dbReference type="CDD" id="cd06257">
    <property type="entry name" value="DnaJ"/>
    <property type="match status" value="1"/>
</dbReference>
<feature type="region of interest" description="Disordered" evidence="2">
    <location>
        <begin position="256"/>
        <end position="281"/>
    </location>
</feature>
<feature type="domain" description="J" evidence="3">
    <location>
        <begin position="45"/>
        <end position="109"/>
    </location>
</feature>
<dbReference type="Gene3D" id="1.10.287.110">
    <property type="entry name" value="DnaJ domain"/>
    <property type="match status" value="1"/>
</dbReference>
<dbReference type="PANTHER" id="PTHR43096">
    <property type="entry name" value="DNAJ HOMOLOG 1, MITOCHONDRIAL-RELATED"/>
    <property type="match status" value="1"/>
</dbReference>
<comment type="caution">
    <text evidence="4">The sequence shown here is derived from an EMBL/GenBank/DDBJ whole genome shotgun (WGS) entry which is preliminary data.</text>
</comment>
<dbReference type="PRINTS" id="PR00625">
    <property type="entry name" value="JDOMAIN"/>
</dbReference>
<name>A0A4Q1BIW7_TREME</name>
<dbReference type="GO" id="GO:0042026">
    <property type="term" value="P:protein refolding"/>
    <property type="evidence" value="ECO:0007669"/>
    <property type="project" value="TreeGrafter"/>
</dbReference>
<dbReference type="InParanoid" id="A0A4Q1BIW7"/>
<evidence type="ECO:0000259" key="3">
    <source>
        <dbReference type="PROSITE" id="PS50076"/>
    </source>
</evidence>
<dbReference type="PANTHER" id="PTHR43096:SF52">
    <property type="entry name" value="DNAJ HOMOLOG 1, MITOCHONDRIAL-RELATED"/>
    <property type="match status" value="1"/>
</dbReference>
<dbReference type="STRING" id="5217.A0A4Q1BIW7"/>
<dbReference type="VEuPathDB" id="FungiDB:TREMEDRAFT_63230"/>
<keyword evidence="1" id="KW-0143">Chaperone</keyword>
<dbReference type="Proteomes" id="UP000289152">
    <property type="component" value="Unassembled WGS sequence"/>
</dbReference>
<dbReference type="GO" id="GO:0051082">
    <property type="term" value="F:unfolded protein binding"/>
    <property type="evidence" value="ECO:0007669"/>
    <property type="project" value="TreeGrafter"/>
</dbReference>
<dbReference type="SMART" id="SM00271">
    <property type="entry name" value="DnaJ"/>
    <property type="match status" value="1"/>
</dbReference>
<organism evidence="4 5">
    <name type="scientific">Tremella mesenterica</name>
    <name type="common">Jelly fungus</name>
    <dbReference type="NCBI Taxonomy" id="5217"/>
    <lineage>
        <taxon>Eukaryota</taxon>
        <taxon>Fungi</taxon>
        <taxon>Dikarya</taxon>
        <taxon>Basidiomycota</taxon>
        <taxon>Agaricomycotina</taxon>
        <taxon>Tremellomycetes</taxon>
        <taxon>Tremellales</taxon>
        <taxon>Tremellaceae</taxon>
        <taxon>Tremella</taxon>
    </lineage>
</organism>
<dbReference type="EMBL" id="SDIL01000065">
    <property type="protein sequence ID" value="RXK37580.1"/>
    <property type="molecule type" value="Genomic_DNA"/>
</dbReference>
<protein>
    <recommendedName>
        <fullName evidence="3">J domain-containing protein</fullName>
    </recommendedName>
</protein>
<keyword evidence="5" id="KW-1185">Reference proteome</keyword>
<dbReference type="PROSITE" id="PS50076">
    <property type="entry name" value="DNAJ_2"/>
    <property type="match status" value="1"/>
</dbReference>
<accession>A0A4Q1BIW7</accession>
<gene>
    <name evidence="4" type="ORF">M231_05122</name>
</gene>
<dbReference type="GO" id="GO:0005737">
    <property type="term" value="C:cytoplasm"/>
    <property type="evidence" value="ECO:0007669"/>
    <property type="project" value="TreeGrafter"/>
</dbReference>
<sequence>MLSSHMRYTHAARASSLDGESSQAGSSRMGEYRFPTKGRNGGPPDPYEVLGLGRGADEGEVKRRYYTLARLIHPDSSHPSSSTEHFATLHRAYTLLSNPSTRNIYLQTGYGWSHSSHQPTESWSDAQMRAEIRRRKHAGTAAWGHHQHRHQHQHYPHGGHYHEWDGGWYTPERGEGEERFMSNGKFLALTAGVSVILAWLQYHRFGAIAETHSQLSRQQHTDASQALAEARRDAALYGKERREQIRRRVRESEVIKEVEESSLKSSSSPSISTNLPSSSER</sequence>
<evidence type="ECO:0000313" key="4">
    <source>
        <dbReference type="EMBL" id="RXK37580.1"/>
    </source>
</evidence>
<feature type="compositionally biased region" description="Low complexity" evidence="2">
    <location>
        <begin position="263"/>
        <end position="281"/>
    </location>
</feature>
<feature type="region of interest" description="Disordered" evidence="2">
    <location>
        <begin position="1"/>
        <end position="54"/>
    </location>
</feature>
<dbReference type="OrthoDB" id="445556at2759"/>
<dbReference type="Pfam" id="PF00226">
    <property type="entry name" value="DnaJ"/>
    <property type="match status" value="1"/>
</dbReference>
<dbReference type="InterPro" id="IPR001623">
    <property type="entry name" value="DnaJ_domain"/>
</dbReference>
<evidence type="ECO:0000256" key="1">
    <source>
        <dbReference type="ARBA" id="ARBA00023186"/>
    </source>
</evidence>
<evidence type="ECO:0000313" key="5">
    <source>
        <dbReference type="Proteomes" id="UP000289152"/>
    </source>
</evidence>
<proteinExistence type="predicted"/>
<dbReference type="AlphaFoldDB" id="A0A4Q1BIW7"/>